<name>A0ABY9I963_9ACTN</name>
<keyword evidence="2" id="KW-1133">Transmembrane helix</keyword>
<sequence>MKTRRTWRGVRPQPRGPRSGVRRLLDGSAELLRGRRGAWAGAGLLLVVCGVVAAWLFGGDDEAASPPDARARQYRDFDACLLTGEDGIAAGTPAAAVWQGMERASGDKRVRVTHVPVMGEQSAANALPHLNGLIQRDCEVVLATGPAQTETVRKAAGGHPRVRFVVVGPKAGERGAAAGNLTVVAPGEGLPDEVAEAVRRAVKSGQ</sequence>
<evidence type="ECO:0000313" key="3">
    <source>
        <dbReference type="EMBL" id="WLQ42658.1"/>
    </source>
</evidence>
<organism evidence="3 4">
    <name type="scientific">Streptomyces laculatispora</name>
    <dbReference type="NCBI Taxonomy" id="887464"/>
    <lineage>
        <taxon>Bacteria</taxon>
        <taxon>Bacillati</taxon>
        <taxon>Actinomycetota</taxon>
        <taxon>Actinomycetes</taxon>
        <taxon>Kitasatosporales</taxon>
        <taxon>Streptomycetaceae</taxon>
        <taxon>Streptomyces</taxon>
    </lineage>
</organism>
<evidence type="ECO:0000256" key="1">
    <source>
        <dbReference type="SAM" id="MobiDB-lite"/>
    </source>
</evidence>
<evidence type="ECO:0000313" key="4">
    <source>
        <dbReference type="Proteomes" id="UP001229952"/>
    </source>
</evidence>
<dbReference type="EMBL" id="CP120992">
    <property type="protein sequence ID" value="WLQ42658.1"/>
    <property type="molecule type" value="Genomic_DNA"/>
</dbReference>
<protein>
    <submittedName>
        <fullName evidence="3">BMP family ABC transporter substrate-binding protein</fullName>
    </submittedName>
</protein>
<proteinExistence type="predicted"/>
<feature type="region of interest" description="Disordered" evidence="1">
    <location>
        <begin position="1"/>
        <end position="21"/>
    </location>
</feature>
<keyword evidence="2" id="KW-0472">Membrane</keyword>
<feature type="transmembrane region" description="Helical" evidence="2">
    <location>
        <begin position="38"/>
        <end position="57"/>
    </location>
</feature>
<dbReference type="Proteomes" id="UP001229952">
    <property type="component" value="Chromosome"/>
</dbReference>
<reference evidence="3 4" key="1">
    <citation type="submission" date="2023-03" db="EMBL/GenBank/DDBJ databases">
        <title>Isolation and description of six Streptomyces strains from soil environments, able to metabolize different microbial glucans.</title>
        <authorList>
            <person name="Widen T."/>
            <person name="Larsbrink J."/>
        </authorList>
    </citation>
    <scope>NUCLEOTIDE SEQUENCE [LARGE SCALE GENOMIC DNA]</scope>
    <source>
        <strain evidence="3 4">Mut2</strain>
    </source>
</reference>
<gene>
    <name evidence="3" type="ORF">P8A22_23580</name>
</gene>
<accession>A0ABY9I963</accession>
<keyword evidence="4" id="KW-1185">Reference proteome</keyword>
<dbReference type="RefSeq" id="WP_306090128.1">
    <property type="nucleotide sequence ID" value="NZ_CP120992.1"/>
</dbReference>
<keyword evidence="2" id="KW-0812">Transmembrane</keyword>
<dbReference type="Gene3D" id="3.40.50.2300">
    <property type="match status" value="1"/>
</dbReference>
<evidence type="ECO:0000256" key="2">
    <source>
        <dbReference type="SAM" id="Phobius"/>
    </source>
</evidence>